<evidence type="ECO:0000256" key="5">
    <source>
        <dbReference type="ARBA" id="ARBA00023200"/>
    </source>
</evidence>
<dbReference type="OrthoDB" id="5327667at2"/>
<dbReference type="AlphaFoldDB" id="A0A6I4UVG9"/>
<dbReference type="Gene3D" id="1.10.530.40">
    <property type="match status" value="1"/>
</dbReference>
<evidence type="ECO:0000256" key="2">
    <source>
        <dbReference type="ARBA" id="ARBA00022529"/>
    </source>
</evidence>
<dbReference type="GO" id="GO:0016998">
    <property type="term" value="P:cell wall macromolecule catabolic process"/>
    <property type="evidence" value="ECO:0007669"/>
    <property type="project" value="InterPro"/>
</dbReference>
<gene>
    <name evidence="9" type="ORF">GRI75_05120</name>
</gene>
<keyword evidence="4 7" id="KW-0378">Hydrolase</keyword>
<evidence type="ECO:0000256" key="6">
    <source>
        <dbReference type="ARBA" id="ARBA00023295"/>
    </source>
</evidence>
<evidence type="ECO:0000313" key="9">
    <source>
        <dbReference type="EMBL" id="MXP41025.1"/>
    </source>
</evidence>
<evidence type="ECO:0000256" key="1">
    <source>
        <dbReference type="ARBA" id="ARBA00000632"/>
    </source>
</evidence>
<dbReference type="GO" id="GO:0042742">
    <property type="term" value="P:defense response to bacterium"/>
    <property type="evidence" value="ECO:0007669"/>
    <property type="project" value="UniProtKB-KW"/>
</dbReference>
<dbReference type="InterPro" id="IPR023347">
    <property type="entry name" value="Lysozyme_dom_sf"/>
</dbReference>
<evidence type="ECO:0000256" key="7">
    <source>
        <dbReference type="RuleBase" id="RU003788"/>
    </source>
</evidence>
<dbReference type="InterPro" id="IPR034690">
    <property type="entry name" value="Endolysin_T4_type"/>
</dbReference>
<dbReference type="PANTHER" id="PTHR38107:SF3">
    <property type="entry name" value="LYSOZYME RRRD-RELATED"/>
    <property type="match status" value="1"/>
</dbReference>
<sequence length="196" mass="21072">MGLGTAAMPMSQPQAPQLPSSSPVEKRKRAPFLKASPAMLEAMIEEEGARQTVYRDVAGYPTVGVGHLVKPEDGLRVGDRISKDRVLDFLEQDIAIAERAVARLVGDLPLFQNEFDALVDLVFNVGEGNVSAERSPRLNEAIAAADYDAIAEELGYHHAGGSIAKGLIHRSERRANIFMDASYEDPREAAGGSSVA</sequence>
<protein>
    <recommendedName>
        <fullName evidence="7">Lysozyme</fullName>
        <ecNumber evidence="7">3.2.1.17</ecNumber>
    </recommendedName>
</protein>
<evidence type="ECO:0000313" key="10">
    <source>
        <dbReference type="Proteomes" id="UP000469159"/>
    </source>
</evidence>
<dbReference type="CDD" id="cd00737">
    <property type="entry name" value="lyz_endolysin_autolysin"/>
    <property type="match status" value="1"/>
</dbReference>
<feature type="region of interest" description="Disordered" evidence="8">
    <location>
        <begin position="1"/>
        <end position="29"/>
    </location>
</feature>
<dbReference type="InterPro" id="IPR033907">
    <property type="entry name" value="Endolysin_autolysin"/>
</dbReference>
<dbReference type="EC" id="3.2.1.17" evidence="7"/>
<dbReference type="InterPro" id="IPR051018">
    <property type="entry name" value="Bacteriophage_GH24"/>
</dbReference>
<dbReference type="InterPro" id="IPR023346">
    <property type="entry name" value="Lysozyme-like_dom_sf"/>
</dbReference>
<keyword evidence="5" id="KW-1035">Host cytoplasm</keyword>
<keyword evidence="3 7" id="KW-0081">Bacteriolytic enzyme</keyword>
<comment type="catalytic activity">
    <reaction evidence="1 7">
        <text>Hydrolysis of (1-&gt;4)-beta-linkages between N-acetylmuramic acid and N-acetyl-D-glucosamine residues in a peptidoglycan and between N-acetyl-D-glucosamine residues in chitodextrins.</text>
        <dbReference type="EC" id="3.2.1.17"/>
    </reaction>
</comment>
<accession>A0A6I4UVG9</accession>
<dbReference type="Pfam" id="PF00959">
    <property type="entry name" value="Phage_lysozyme"/>
    <property type="match status" value="1"/>
</dbReference>
<dbReference type="SUPFAM" id="SSF53955">
    <property type="entry name" value="Lysozyme-like"/>
    <property type="match status" value="1"/>
</dbReference>
<comment type="caution">
    <text evidence="9">The sequence shown here is derived from an EMBL/GenBank/DDBJ whole genome shotgun (WGS) entry which is preliminary data.</text>
</comment>
<comment type="similarity">
    <text evidence="7">Belongs to the glycosyl hydrolase 24 family.</text>
</comment>
<evidence type="ECO:0000256" key="3">
    <source>
        <dbReference type="ARBA" id="ARBA00022638"/>
    </source>
</evidence>
<dbReference type="GO" id="GO:0031640">
    <property type="term" value="P:killing of cells of another organism"/>
    <property type="evidence" value="ECO:0007669"/>
    <property type="project" value="UniProtKB-KW"/>
</dbReference>
<proteinExistence type="inferred from homology"/>
<evidence type="ECO:0000256" key="8">
    <source>
        <dbReference type="SAM" id="MobiDB-lite"/>
    </source>
</evidence>
<dbReference type="InterPro" id="IPR002196">
    <property type="entry name" value="Glyco_hydro_24"/>
</dbReference>
<feature type="compositionally biased region" description="Low complexity" evidence="8">
    <location>
        <begin position="1"/>
        <end position="23"/>
    </location>
</feature>
<reference evidence="9 10" key="1">
    <citation type="submission" date="2019-12" db="EMBL/GenBank/DDBJ databases">
        <title>Genomic-based taxomic classification of the family Erythrobacteraceae.</title>
        <authorList>
            <person name="Xu L."/>
        </authorList>
    </citation>
    <scope>NUCLEOTIDE SEQUENCE [LARGE SCALE GENOMIC DNA]</scope>
    <source>
        <strain evidence="9 10">MCCC 1K02066</strain>
    </source>
</reference>
<dbReference type="PANTHER" id="PTHR38107">
    <property type="match status" value="1"/>
</dbReference>
<keyword evidence="6 7" id="KW-0326">Glycosidase</keyword>
<name>A0A6I4UVG9_9SPHN</name>
<keyword evidence="10" id="KW-1185">Reference proteome</keyword>
<organism evidence="9 10">
    <name type="scientific">Croceibacterium soli</name>
    <dbReference type="NCBI Taxonomy" id="1739690"/>
    <lineage>
        <taxon>Bacteria</taxon>
        <taxon>Pseudomonadati</taxon>
        <taxon>Pseudomonadota</taxon>
        <taxon>Alphaproteobacteria</taxon>
        <taxon>Sphingomonadales</taxon>
        <taxon>Erythrobacteraceae</taxon>
        <taxon>Croceibacterium</taxon>
    </lineage>
</organism>
<dbReference type="GO" id="GO:0003796">
    <property type="term" value="F:lysozyme activity"/>
    <property type="evidence" value="ECO:0007669"/>
    <property type="project" value="UniProtKB-EC"/>
</dbReference>
<evidence type="ECO:0000256" key="4">
    <source>
        <dbReference type="ARBA" id="ARBA00022801"/>
    </source>
</evidence>
<dbReference type="EMBL" id="WTYK01000002">
    <property type="protein sequence ID" value="MXP41025.1"/>
    <property type="molecule type" value="Genomic_DNA"/>
</dbReference>
<dbReference type="Proteomes" id="UP000469159">
    <property type="component" value="Unassembled WGS sequence"/>
</dbReference>
<dbReference type="GO" id="GO:0009253">
    <property type="term" value="P:peptidoglycan catabolic process"/>
    <property type="evidence" value="ECO:0007669"/>
    <property type="project" value="InterPro"/>
</dbReference>
<dbReference type="HAMAP" id="MF_04110">
    <property type="entry name" value="ENDOLYSIN_T4"/>
    <property type="match status" value="1"/>
</dbReference>
<keyword evidence="2 7" id="KW-0929">Antimicrobial</keyword>